<dbReference type="Pfam" id="PF13669">
    <property type="entry name" value="Glyoxalase_4"/>
    <property type="match status" value="1"/>
</dbReference>
<dbReference type="SUPFAM" id="SSF54593">
    <property type="entry name" value="Glyoxalase/Bleomycin resistance protein/Dihydroxybiphenyl dioxygenase"/>
    <property type="match status" value="1"/>
</dbReference>
<comment type="caution">
    <text evidence="2">The sequence shown here is derived from an EMBL/GenBank/DDBJ whole genome shotgun (WGS) entry which is preliminary data.</text>
</comment>
<evidence type="ECO:0000313" key="3">
    <source>
        <dbReference type="Proteomes" id="UP001241603"/>
    </source>
</evidence>
<dbReference type="InterPro" id="IPR029068">
    <property type="entry name" value="Glyas_Bleomycin-R_OHBP_Dase"/>
</dbReference>
<dbReference type="RefSeq" id="WP_266347869.1">
    <property type="nucleotide sequence ID" value="NZ_JAPKNG010000002.1"/>
</dbReference>
<reference evidence="2 3" key="1">
    <citation type="submission" date="2023-07" db="EMBL/GenBank/DDBJ databases">
        <title>Genomic Encyclopedia of Type Strains, Phase IV (KMG-IV): sequencing the most valuable type-strain genomes for metagenomic binning, comparative biology and taxonomic classification.</title>
        <authorList>
            <person name="Goeker M."/>
        </authorList>
    </citation>
    <scope>NUCLEOTIDE SEQUENCE [LARGE SCALE GENOMIC DNA]</scope>
    <source>
        <strain evidence="2 3">B6-8</strain>
    </source>
</reference>
<gene>
    <name evidence="2" type="ORF">QO014_001315</name>
</gene>
<dbReference type="InterPro" id="IPR037523">
    <property type="entry name" value="VOC_core"/>
</dbReference>
<proteinExistence type="predicted"/>
<sequence>MAGLLSGADIRWHHASLTVSAIDPAVRFFGDVFGFEIDFLERGMADDIAKLTGKPGLVCDFVQMRSASFAMVLEFIAFRSEVDAIPEGDSVPWRPGAGHVCFHVPDFDVAVAIVVENGARILGEPISFPGGRSIYAQAPGGAFFELEYFPGAEG</sequence>
<organism evidence="2 3">
    <name type="scientific">Kaistia dalseonensis</name>
    <dbReference type="NCBI Taxonomy" id="410840"/>
    <lineage>
        <taxon>Bacteria</taxon>
        <taxon>Pseudomonadati</taxon>
        <taxon>Pseudomonadota</taxon>
        <taxon>Alphaproteobacteria</taxon>
        <taxon>Hyphomicrobiales</taxon>
        <taxon>Kaistiaceae</taxon>
        <taxon>Kaistia</taxon>
    </lineage>
</organism>
<dbReference type="PROSITE" id="PS51819">
    <property type="entry name" value="VOC"/>
    <property type="match status" value="1"/>
</dbReference>
<feature type="domain" description="VOC" evidence="1">
    <location>
        <begin position="11"/>
        <end position="149"/>
    </location>
</feature>
<name>A0ABU0H597_9HYPH</name>
<evidence type="ECO:0000259" key="1">
    <source>
        <dbReference type="PROSITE" id="PS51819"/>
    </source>
</evidence>
<protein>
    <submittedName>
        <fullName evidence="2">Catechol 2,3-dioxygenase-like lactoylglutathione lyase family enzyme</fullName>
    </submittedName>
</protein>
<evidence type="ECO:0000313" key="2">
    <source>
        <dbReference type="EMBL" id="MDQ0436930.1"/>
    </source>
</evidence>
<keyword evidence="3" id="KW-1185">Reference proteome</keyword>
<dbReference type="Proteomes" id="UP001241603">
    <property type="component" value="Unassembled WGS sequence"/>
</dbReference>
<accession>A0ABU0H597</accession>
<dbReference type="EMBL" id="JAUSVO010000002">
    <property type="protein sequence ID" value="MDQ0436930.1"/>
    <property type="molecule type" value="Genomic_DNA"/>
</dbReference>
<dbReference type="Gene3D" id="3.10.180.10">
    <property type="entry name" value="2,3-Dihydroxybiphenyl 1,2-Dioxygenase, domain 1"/>
    <property type="match status" value="1"/>
</dbReference>